<evidence type="ECO:0000256" key="2">
    <source>
        <dbReference type="ARBA" id="ARBA00023125"/>
    </source>
</evidence>
<keyword evidence="2 5" id="KW-0238">DNA-binding</keyword>
<evidence type="ECO:0000313" key="6">
    <source>
        <dbReference type="Proteomes" id="UP000190961"/>
    </source>
</evidence>
<protein>
    <submittedName>
        <fullName evidence="5">AraC-type DNA-binding protein</fullName>
    </submittedName>
</protein>
<dbReference type="InterPro" id="IPR018060">
    <property type="entry name" value="HTH_AraC"/>
</dbReference>
<dbReference type="PANTHER" id="PTHR43280:SF32">
    <property type="entry name" value="TRANSCRIPTIONAL REGULATORY PROTEIN"/>
    <property type="match status" value="1"/>
</dbReference>
<keyword evidence="3" id="KW-0804">Transcription</keyword>
<evidence type="ECO:0000313" key="5">
    <source>
        <dbReference type="EMBL" id="SKC63302.1"/>
    </source>
</evidence>
<sequence>MMSKRAIAEFKFKPGLPLELEIISIKDLYLKNRKLLTLPHRTDFYHIIWIETGSPTHLVDFNPVKVQKNSILFINKAQVHLFDSSEKYDGKVIIFTDRFFSKNQQDIDFLNSTILFNDLLERTPLKLDGVKHSLISLLELMGAEIAGKTHAVQGDILQNYLHNFLLLCDREKRRQGFKEIPKGADRDYSILFTSLVNEHFSSVKSVYEYAEMMHVSEKRLSRATARVLGKSPKDIISERVLLEIKRLLVYTNKSIKEIGFDMGFNEPTNFIKYFRVQTSQTPSEFRQTHL</sequence>
<evidence type="ECO:0000256" key="1">
    <source>
        <dbReference type="ARBA" id="ARBA00023015"/>
    </source>
</evidence>
<dbReference type="InterPro" id="IPR037923">
    <property type="entry name" value="HTH-like"/>
</dbReference>
<evidence type="ECO:0000256" key="3">
    <source>
        <dbReference type="ARBA" id="ARBA00023163"/>
    </source>
</evidence>
<proteinExistence type="predicted"/>
<dbReference type="OrthoDB" id="9793451at2"/>
<dbReference type="Pfam" id="PF12833">
    <property type="entry name" value="HTH_18"/>
    <property type="match status" value="1"/>
</dbReference>
<accession>A0A1T5KHT6</accession>
<dbReference type="GO" id="GO:0043565">
    <property type="term" value="F:sequence-specific DNA binding"/>
    <property type="evidence" value="ECO:0007669"/>
    <property type="project" value="InterPro"/>
</dbReference>
<dbReference type="SUPFAM" id="SSF46689">
    <property type="entry name" value="Homeodomain-like"/>
    <property type="match status" value="1"/>
</dbReference>
<dbReference type="GO" id="GO:0003700">
    <property type="term" value="F:DNA-binding transcription factor activity"/>
    <property type="evidence" value="ECO:0007669"/>
    <property type="project" value="InterPro"/>
</dbReference>
<keyword evidence="6" id="KW-1185">Reference proteome</keyword>
<dbReference type="InterPro" id="IPR009057">
    <property type="entry name" value="Homeodomain-like_sf"/>
</dbReference>
<dbReference type="PROSITE" id="PS01124">
    <property type="entry name" value="HTH_ARAC_FAMILY_2"/>
    <property type="match status" value="1"/>
</dbReference>
<dbReference type="InterPro" id="IPR003313">
    <property type="entry name" value="AraC-bd"/>
</dbReference>
<reference evidence="5 6" key="1">
    <citation type="submission" date="2017-02" db="EMBL/GenBank/DDBJ databases">
        <authorList>
            <person name="Peterson S.W."/>
        </authorList>
    </citation>
    <scope>NUCLEOTIDE SEQUENCE [LARGE SCALE GENOMIC DNA]</scope>
    <source>
        <strain evidence="5 6">DSM 25262</strain>
    </source>
</reference>
<dbReference type="Pfam" id="PF02311">
    <property type="entry name" value="AraC_binding"/>
    <property type="match status" value="1"/>
</dbReference>
<organism evidence="5 6">
    <name type="scientific">Ohtaekwangia koreensis</name>
    <dbReference type="NCBI Taxonomy" id="688867"/>
    <lineage>
        <taxon>Bacteria</taxon>
        <taxon>Pseudomonadati</taxon>
        <taxon>Bacteroidota</taxon>
        <taxon>Cytophagia</taxon>
        <taxon>Cytophagales</taxon>
        <taxon>Fulvivirgaceae</taxon>
        <taxon>Ohtaekwangia</taxon>
    </lineage>
</organism>
<evidence type="ECO:0000259" key="4">
    <source>
        <dbReference type="PROSITE" id="PS01124"/>
    </source>
</evidence>
<keyword evidence="1" id="KW-0805">Transcription regulation</keyword>
<dbReference type="EMBL" id="FUZU01000001">
    <property type="protein sequence ID" value="SKC63302.1"/>
    <property type="molecule type" value="Genomic_DNA"/>
</dbReference>
<gene>
    <name evidence="5" type="ORF">SAMN05660236_2210</name>
</gene>
<name>A0A1T5KHT6_9BACT</name>
<dbReference type="Gene3D" id="1.10.10.60">
    <property type="entry name" value="Homeodomain-like"/>
    <property type="match status" value="1"/>
</dbReference>
<dbReference type="AlphaFoldDB" id="A0A1T5KHT6"/>
<dbReference type="RefSeq" id="WP_079686680.1">
    <property type="nucleotide sequence ID" value="NZ_FUZU01000001.1"/>
</dbReference>
<feature type="domain" description="HTH araC/xylS-type" evidence="4">
    <location>
        <begin position="190"/>
        <end position="288"/>
    </location>
</feature>
<dbReference type="SUPFAM" id="SSF51215">
    <property type="entry name" value="Regulatory protein AraC"/>
    <property type="match status" value="1"/>
</dbReference>
<dbReference type="PANTHER" id="PTHR43280">
    <property type="entry name" value="ARAC-FAMILY TRANSCRIPTIONAL REGULATOR"/>
    <property type="match status" value="1"/>
</dbReference>
<dbReference type="SMART" id="SM00342">
    <property type="entry name" value="HTH_ARAC"/>
    <property type="match status" value="1"/>
</dbReference>
<dbReference type="STRING" id="688867.SAMN05660236_2210"/>
<dbReference type="Proteomes" id="UP000190961">
    <property type="component" value="Unassembled WGS sequence"/>
</dbReference>